<feature type="region of interest" description="Disordered" evidence="1">
    <location>
        <begin position="115"/>
        <end position="198"/>
    </location>
</feature>
<feature type="compositionally biased region" description="Low complexity" evidence="1">
    <location>
        <begin position="216"/>
        <end position="228"/>
    </location>
</feature>
<accession>A0A8H6YRQ8</accession>
<sequence>MSAPNTNPTARPPKPPALTSMPSTPGPEVPGGYPRNSVVFATNKWDRPSSKGKSGPGLLAATKAYLPPAVASYFRTFVLLLGLCGIRADFSQSYPFTVTTTCPLLTDTLASSSASTSASVGDLDSPGRPSSAGNTPGVALHSDSSATSALSTRAWADSDSSRGTLTPTPGDFPTPGGRAFASHNSNTNSNSKSSGAVERDYFGPVVVADVDEHSTDAASPDQDSSAPAVGPNPASTTDTDEQAQLVDASVVPPPTESNTPPTSTTDSSTLPMEKTTTPASPVSSASTSSGSASGSGFSTTPESTTSTAPSSTLSVSSPKSLKPRPSVTYSPSTADARPTVTKAGSTLARSPASGDASGSGSGSRLGGAVKRFASLRRRDNHKPAPSASGGHSRGASLDLSASPPAATTTSSSGSPTATSESTEVSASKPSRRASLMRTLRGVAGRVRARGDHERADRGRDIVSKAGEV</sequence>
<name>A0A8H6YRQ8_9AGAR</name>
<dbReference type="AlphaFoldDB" id="A0A8H6YRQ8"/>
<dbReference type="Proteomes" id="UP000620124">
    <property type="component" value="Unassembled WGS sequence"/>
</dbReference>
<evidence type="ECO:0000313" key="3">
    <source>
        <dbReference type="Proteomes" id="UP000620124"/>
    </source>
</evidence>
<keyword evidence="3" id="KW-1185">Reference proteome</keyword>
<feature type="region of interest" description="Disordered" evidence="1">
    <location>
        <begin position="213"/>
        <end position="468"/>
    </location>
</feature>
<protein>
    <submittedName>
        <fullName evidence="2">Uncharacterized protein</fullName>
    </submittedName>
</protein>
<feature type="compositionally biased region" description="Basic and acidic residues" evidence="1">
    <location>
        <begin position="448"/>
        <end position="468"/>
    </location>
</feature>
<proteinExistence type="predicted"/>
<feature type="compositionally biased region" description="Low complexity" evidence="1">
    <location>
        <begin position="256"/>
        <end position="326"/>
    </location>
</feature>
<feature type="region of interest" description="Disordered" evidence="1">
    <location>
        <begin position="1"/>
        <end position="55"/>
    </location>
</feature>
<feature type="compositionally biased region" description="Low complexity" evidence="1">
    <location>
        <begin position="163"/>
        <end position="194"/>
    </location>
</feature>
<reference evidence="2" key="1">
    <citation type="submission" date="2020-05" db="EMBL/GenBank/DDBJ databases">
        <title>Mycena genomes resolve the evolution of fungal bioluminescence.</title>
        <authorList>
            <person name="Tsai I.J."/>
        </authorList>
    </citation>
    <scope>NUCLEOTIDE SEQUENCE</scope>
    <source>
        <strain evidence="2">CCC161011</strain>
    </source>
</reference>
<dbReference type="OrthoDB" id="3068383at2759"/>
<gene>
    <name evidence="2" type="ORF">MVEN_00622800</name>
</gene>
<dbReference type="EMBL" id="JACAZI010000004">
    <property type="protein sequence ID" value="KAF7362735.1"/>
    <property type="molecule type" value="Genomic_DNA"/>
</dbReference>
<comment type="caution">
    <text evidence="2">The sequence shown here is derived from an EMBL/GenBank/DDBJ whole genome shotgun (WGS) entry which is preliminary data.</text>
</comment>
<organism evidence="2 3">
    <name type="scientific">Mycena venus</name>
    <dbReference type="NCBI Taxonomy" id="2733690"/>
    <lineage>
        <taxon>Eukaryota</taxon>
        <taxon>Fungi</taxon>
        <taxon>Dikarya</taxon>
        <taxon>Basidiomycota</taxon>
        <taxon>Agaricomycotina</taxon>
        <taxon>Agaricomycetes</taxon>
        <taxon>Agaricomycetidae</taxon>
        <taxon>Agaricales</taxon>
        <taxon>Marasmiineae</taxon>
        <taxon>Mycenaceae</taxon>
        <taxon>Mycena</taxon>
    </lineage>
</organism>
<evidence type="ECO:0000313" key="2">
    <source>
        <dbReference type="EMBL" id="KAF7362735.1"/>
    </source>
</evidence>
<feature type="compositionally biased region" description="Polar residues" evidence="1">
    <location>
        <begin position="142"/>
        <end position="151"/>
    </location>
</feature>
<feature type="compositionally biased region" description="Low complexity" evidence="1">
    <location>
        <begin position="395"/>
        <end position="427"/>
    </location>
</feature>
<evidence type="ECO:0000256" key="1">
    <source>
        <dbReference type="SAM" id="MobiDB-lite"/>
    </source>
</evidence>